<dbReference type="RefSeq" id="WP_196395601.1">
    <property type="nucleotide sequence ID" value="NZ_JADNYM010000005.1"/>
</dbReference>
<proteinExistence type="predicted"/>
<accession>A0A931CPJ1</accession>
<dbReference type="EMBL" id="JADNYM010000005">
    <property type="protein sequence ID" value="MBG0738646.1"/>
    <property type="molecule type" value="Genomic_DNA"/>
</dbReference>
<protein>
    <submittedName>
        <fullName evidence="1">Uncharacterized protein</fullName>
    </submittedName>
</protein>
<name>A0A931CPJ1_9MICC</name>
<organism evidence="1 2">
    <name type="scientific">Arthrobacter terrae</name>
    <dbReference type="NCBI Taxonomy" id="2935737"/>
    <lineage>
        <taxon>Bacteria</taxon>
        <taxon>Bacillati</taxon>
        <taxon>Actinomycetota</taxon>
        <taxon>Actinomycetes</taxon>
        <taxon>Micrococcales</taxon>
        <taxon>Micrococcaceae</taxon>
        <taxon>Arthrobacter</taxon>
    </lineage>
</organism>
<comment type="caution">
    <text evidence="1">The sequence shown here is derived from an EMBL/GenBank/DDBJ whole genome shotgun (WGS) entry which is preliminary data.</text>
</comment>
<dbReference type="AlphaFoldDB" id="A0A931CPJ1"/>
<keyword evidence="2" id="KW-1185">Reference proteome</keyword>
<evidence type="ECO:0000313" key="2">
    <source>
        <dbReference type="Proteomes" id="UP000655366"/>
    </source>
</evidence>
<sequence>MTTITEDPRAAVEVSPSWTIWAEGFAATGESETAWALNESPIMAETLDDAVRQYSRASDSRHLFRRRRNGTWTYWGCRLFDNESDARGAFG</sequence>
<reference evidence="1 2" key="1">
    <citation type="submission" date="2020-11" db="EMBL/GenBank/DDBJ databases">
        <title>Arthrobacter antarcticus sp. nov., isolated from Antarctic Soil.</title>
        <authorList>
            <person name="Li J."/>
        </authorList>
    </citation>
    <scope>NUCLEOTIDE SEQUENCE [LARGE SCALE GENOMIC DNA]</scope>
    <source>
        <strain evidence="1 2">Z1-20</strain>
    </source>
</reference>
<dbReference type="Proteomes" id="UP000655366">
    <property type="component" value="Unassembled WGS sequence"/>
</dbReference>
<evidence type="ECO:0000313" key="1">
    <source>
        <dbReference type="EMBL" id="MBG0738646.1"/>
    </source>
</evidence>
<gene>
    <name evidence="1" type="ORF">IV500_04320</name>
</gene>